<proteinExistence type="predicted"/>
<protein>
    <submittedName>
        <fullName evidence="2">Uncharacterized protein</fullName>
    </submittedName>
</protein>
<reference evidence="2 3" key="1">
    <citation type="submission" date="2013-12" db="EMBL/GenBank/DDBJ databases">
        <title>Complete genome sequence of Rhizobium etli bv. mimosae IE4771.</title>
        <authorList>
            <person name="Bustos P."/>
            <person name="Santamaria R.I."/>
            <person name="Lozano L."/>
            <person name="Ormeno-Orrillo E."/>
            <person name="Rogel M.A."/>
            <person name="Romero D."/>
            <person name="Cevallos M.A."/>
            <person name="Martinez-Romero E."/>
            <person name="Gonzalez V."/>
        </authorList>
    </citation>
    <scope>NUCLEOTIDE SEQUENCE [LARGE SCALE GENOMIC DNA]</scope>
    <source>
        <strain evidence="2 3">IE4771</strain>
    </source>
</reference>
<dbReference type="Proteomes" id="UP000027180">
    <property type="component" value="Chromosome"/>
</dbReference>
<gene>
    <name evidence="2" type="ORF">IE4771_CH00044</name>
</gene>
<keyword evidence="1" id="KW-0812">Transmembrane</keyword>
<evidence type="ECO:0000313" key="3">
    <source>
        <dbReference type="Proteomes" id="UP000027180"/>
    </source>
</evidence>
<evidence type="ECO:0000256" key="1">
    <source>
        <dbReference type="SAM" id="Phobius"/>
    </source>
</evidence>
<dbReference type="AlphaFoldDB" id="A0A060HUI6"/>
<sequence>MIHEFLAGNENSQLRANGINAGDITEAVLEFYIEGEDDLIGLLAYALYERQKRDFVLSYRKRNAGRSPNEAELAAVAGNYLSTDLRNTLRDRASQILASYAETYVEAMEPEIRLAAVNSQALREVRDIEKSMKRRLGFWRQVRAGLTVTLLLLLLFGAATIAAVFFRSDIVDAWNALMISTSLRT</sequence>
<organism evidence="2 3">
    <name type="scientific">Rhizobium etli bv. mimosae str. IE4771</name>
    <dbReference type="NCBI Taxonomy" id="1432050"/>
    <lineage>
        <taxon>Bacteria</taxon>
        <taxon>Pseudomonadati</taxon>
        <taxon>Pseudomonadota</taxon>
        <taxon>Alphaproteobacteria</taxon>
        <taxon>Hyphomicrobiales</taxon>
        <taxon>Rhizobiaceae</taxon>
        <taxon>Rhizobium/Agrobacterium group</taxon>
        <taxon>Rhizobium</taxon>
    </lineage>
</organism>
<dbReference type="HOGENOM" id="CLU_1460180_0_0_5"/>
<dbReference type="EMBL" id="CP006986">
    <property type="protein sequence ID" value="AIC25227.1"/>
    <property type="molecule type" value="Genomic_DNA"/>
</dbReference>
<name>A0A060HUI6_RHIET</name>
<evidence type="ECO:0000313" key="2">
    <source>
        <dbReference type="EMBL" id="AIC25227.1"/>
    </source>
</evidence>
<feature type="transmembrane region" description="Helical" evidence="1">
    <location>
        <begin position="142"/>
        <end position="166"/>
    </location>
</feature>
<dbReference type="RefSeq" id="WP_038685918.1">
    <property type="nucleotide sequence ID" value="NZ_CP006986.1"/>
</dbReference>
<keyword evidence="1" id="KW-1133">Transmembrane helix</keyword>
<accession>A0A060HUI6</accession>
<dbReference type="OrthoDB" id="7916136at2"/>
<dbReference type="KEGG" id="rei:IE4771_CH00044"/>
<keyword evidence="1" id="KW-0472">Membrane</keyword>